<evidence type="ECO:0000313" key="1">
    <source>
        <dbReference type="EnsemblPlants" id="AVESA.00010b.r2.5AG0817200.1.CDS"/>
    </source>
</evidence>
<reference evidence="1" key="2">
    <citation type="submission" date="2025-09" db="UniProtKB">
        <authorList>
            <consortium name="EnsemblPlants"/>
        </authorList>
    </citation>
    <scope>IDENTIFICATION</scope>
</reference>
<dbReference type="Proteomes" id="UP001732700">
    <property type="component" value="Chromosome 5A"/>
</dbReference>
<accession>A0ACD5XRN7</accession>
<reference evidence="1" key="1">
    <citation type="submission" date="2021-05" db="EMBL/GenBank/DDBJ databases">
        <authorList>
            <person name="Scholz U."/>
            <person name="Mascher M."/>
            <person name="Fiebig A."/>
        </authorList>
    </citation>
    <scope>NUCLEOTIDE SEQUENCE [LARGE SCALE GENOMIC DNA]</scope>
</reference>
<evidence type="ECO:0000313" key="2">
    <source>
        <dbReference type="Proteomes" id="UP001732700"/>
    </source>
</evidence>
<name>A0ACD5XRN7_AVESA</name>
<sequence>MRRRFHSCRHGIPSQRISYTVPACRSKGHGLARFGAFQAVATITSPSMDATAEAVATTPGGGVLLLLLVIIAGSVAVFVRLMRQTGSAPSPPSLPLLGHLHLLKKPLHRSLAALAGAPSAKAAPLLSLRLGARRALLVSAHAAAEECFTVHDAVLAGRPQLLASEHLGYGRTTVVWASHGDHWRGLRRFLAVELFSSSRLAALAVDRRAEVASLVQNLLHDATASAVGGGRITLRPRLFELVLNVMLRAITARRHAGDVRRFQEIVEETFTVSGAPSIGDFFPVLRWVDRLRGVEAALVSLQKKRDKFVTGLIDGHLRMRGAGGPDVEKKGVIDVLLEHQQTDPEYYTDTVVKGIVLVLLTAGTDTSALTTEWAMAQLLMHPEAMRKARAEIDANVGTGRLVEESDITNLPYLQCVVKETLRLRPVGPVIPAHEATEDCTVGGFHVRRGTMILVNAWAIHRDASLWDAPEEFRPERFLGRDAVTTPMLPFGLGRRRCPGEGLAMRLVPLTLAALLQCFEWDVGEGGAFDMAEGAGLTMPMATPLAAVCRPREFVKSVLSAAAT</sequence>
<organism evidence="1 2">
    <name type="scientific">Avena sativa</name>
    <name type="common">Oat</name>
    <dbReference type="NCBI Taxonomy" id="4498"/>
    <lineage>
        <taxon>Eukaryota</taxon>
        <taxon>Viridiplantae</taxon>
        <taxon>Streptophyta</taxon>
        <taxon>Embryophyta</taxon>
        <taxon>Tracheophyta</taxon>
        <taxon>Spermatophyta</taxon>
        <taxon>Magnoliopsida</taxon>
        <taxon>Liliopsida</taxon>
        <taxon>Poales</taxon>
        <taxon>Poaceae</taxon>
        <taxon>BOP clade</taxon>
        <taxon>Pooideae</taxon>
        <taxon>Poodae</taxon>
        <taxon>Poeae</taxon>
        <taxon>Poeae Chloroplast Group 1 (Aveneae type)</taxon>
        <taxon>Aveninae</taxon>
        <taxon>Avena</taxon>
    </lineage>
</organism>
<protein>
    <submittedName>
        <fullName evidence="1">Uncharacterized protein</fullName>
    </submittedName>
</protein>
<keyword evidence="2" id="KW-1185">Reference proteome</keyword>
<proteinExistence type="predicted"/>
<dbReference type="EnsemblPlants" id="AVESA.00010b.r2.5AG0817200.1">
    <property type="protein sequence ID" value="AVESA.00010b.r2.5AG0817200.1.CDS"/>
    <property type="gene ID" value="AVESA.00010b.r2.5AG0817200"/>
</dbReference>